<dbReference type="RefSeq" id="WP_315726620.1">
    <property type="nucleotide sequence ID" value="NZ_JAVUPU010000005.1"/>
</dbReference>
<evidence type="ECO:0000256" key="5">
    <source>
        <dbReference type="SAM" id="MobiDB-lite"/>
    </source>
</evidence>
<dbReference type="EMBL" id="JAVUPU010000005">
    <property type="protein sequence ID" value="MDT9599574.1"/>
    <property type="molecule type" value="Genomic_DNA"/>
</dbReference>
<gene>
    <name evidence="7" type="ORF">RQX22_11495</name>
</gene>
<keyword evidence="8" id="KW-1185">Reference proteome</keyword>
<evidence type="ECO:0000313" key="7">
    <source>
        <dbReference type="EMBL" id="MDT9599574.1"/>
    </source>
</evidence>
<sequence length="232" mass="26350">MTKPKQRRDLAKPEPRAAQTRRRKRDYEVTSSLPDPLDLARHLPFKIAVLSNLLRIDRDPFVRRITDLAARELRVLLNIGTYMPVRAADIAYQSRLDTHMVSRAVTTLVERDLVVIRPDDKDRRQAQLGLTESGERLYRSVADIMATRAAKLSTILDAGEADMLADMLERLEDRAEELLAEEIDACLRDGAKASADQRELLRWYRKGSNPADQAGAIGRRVTGRTPRKPEVK</sequence>
<dbReference type="SUPFAM" id="SSF46785">
    <property type="entry name" value="Winged helix' DNA-binding domain"/>
    <property type="match status" value="1"/>
</dbReference>
<dbReference type="Gene3D" id="1.10.10.10">
    <property type="entry name" value="Winged helix-like DNA-binding domain superfamily/Winged helix DNA-binding domain"/>
    <property type="match status" value="1"/>
</dbReference>
<organism evidence="7 8">
    <name type="scientific">Sphingosinicella rhizophila</name>
    <dbReference type="NCBI Taxonomy" id="3050082"/>
    <lineage>
        <taxon>Bacteria</taxon>
        <taxon>Pseudomonadati</taxon>
        <taxon>Pseudomonadota</taxon>
        <taxon>Alphaproteobacteria</taxon>
        <taxon>Sphingomonadales</taxon>
        <taxon>Sphingosinicellaceae</taxon>
        <taxon>Sphingosinicella</taxon>
    </lineage>
</organism>
<dbReference type="InterPro" id="IPR036388">
    <property type="entry name" value="WH-like_DNA-bd_sf"/>
</dbReference>
<dbReference type="InterPro" id="IPR000835">
    <property type="entry name" value="HTH_MarR-typ"/>
</dbReference>
<feature type="domain" description="HTH marR-type" evidence="6">
    <location>
        <begin position="46"/>
        <end position="173"/>
    </location>
</feature>
<proteinExistence type="predicted"/>
<evidence type="ECO:0000256" key="2">
    <source>
        <dbReference type="ARBA" id="ARBA00023125"/>
    </source>
</evidence>
<keyword evidence="1" id="KW-0805">Transcription regulation</keyword>
<dbReference type="PANTHER" id="PTHR35790">
    <property type="entry name" value="HTH-TYPE TRANSCRIPTIONAL REGULATOR PCHR"/>
    <property type="match status" value="1"/>
</dbReference>
<evidence type="ECO:0000259" key="6">
    <source>
        <dbReference type="PROSITE" id="PS50995"/>
    </source>
</evidence>
<name>A0ABU3Q842_9SPHN</name>
<keyword evidence="3" id="KW-0804">Transcription</keyword>
<evidence type="ECO:0000313" key="8">
    <source>
        <dbReference type="Proteomes" id="UP001259572"/>
    </source>
</evidence>
<dbReference type="SMART" id="SM00347">
    <property type="entry name" value="HTH_MARR"/>
    <property type="match status" value="1"/>
</dbReference>
<comment type="caution">
    <text evidence="7">The sequence shown here is derived from an EMBL/GenBank/DDBJ whole genome shotgun (WGS) entry which is preliminary data.</text>
</comment>
<dbReference type="Pfam" id="PF12802">
    <property type="entry name" value="MarR_2"/>
    <property type="match status" value="1"/>
</dbReference>
<dbReference type="Proteomes" id="UP001259572">
    <property type="component" value="Unassembled WGS sequence"/>
</dbReference>
<feature type="region of interest" description="Disordered" evidence="5">
    <location>
        <begin position="1"/>
        <end position="33"/>
    </location>
</feature>
<reference evidence="7 8" key="1">
    <citation type="submission" date="2023-05" db="EMBL/GenBank/DDBJ databases">
        <authorList>
            <person name="Guo Y."/>
        </authorList>
    </citation>
    <scope>NUCLEOTIDE SEQUENCE [LARGE SCALE GENOMIC DNA]</scope>
    <source>
        <strain evidence="7 8">GR2756</strain>
    </source>
</reference>
<dbReference type="InterPro" id="IPR052067">
    <property type="entry name" value="Metal_resp_HTH_trans_reg"/>
</dbReference>
<protein>
    <submittedName>
        <fullName evidence="7">MarR family transcriptional regulator</fullName>
    </submittedName>
</protein>
<dbReference type="InterPro" id="IPR036390">
    <property type="entry name" value="WH_DNA-bd_sf"/>
</dbReference>
<dbReference type="PANTHER" id="PTHR35790:SF4">
    <property type="entry name" value="HTH-TYPE TRANSCRIPTIONAL REGULATOR PCHR"/>
    <property type="match status" value="1"/>
</dbReference>
<dbReference type="PROSITE" id="PS50995">
    <property type="entry name" value="HTH_MARR_2"/>
    <property type="match status" value="1"/>
</dbReference>
<feature type="region of interest" description="Disordered" evidence="5">
    <location>
        <begin position="204"/>
        <end position="232"/>
    </location>
</feature>
<evidence type="ECO:0000256" key="4">
    <source>
        <dbReference type="SAM" id="Coils"/>
    </source>
</evidence>
<keyword evidence="4" id="KW-0175">Coiled coil</keyword>
<feature type="coiled-coil region" evidence="4">
    <location>
        <begin position="161"/>
        <end position="188"/>
    </location>
</feature>
<keyword evidence="2" id="KW-0238">DNA-binding</keyword>
<evidence type="ECO:0000256" key="3">
    <source>
        <dbReference type="ARBA" id="ARBA00023163"/>
    </source>
</evidence>
<evidence type="ECO:0000256" key="1">
    <source>
        <dbReference type="ARBA" id="ARBA00023015"/>
    </source>
</evidence>
<accession>A0ABU3Q842</accession>